<feature type="compositionally biased region" description="Polar residues" evidence="1">
    <location>
        <begin position="56"/>
        <end position="68"/>
    </location>
</feature>
<dbReference type="Proteomes" id="UP001174909">
    <property type="component" value="Unassembled WGS sequence"/>
</dbReference>
<feature type="region of interest" description="Disordered" evidence="1">
    <location>
        <begin position="1"/>
        <end position="68"/>
    </location>
</feature>
<organism evidence="2 3">
    <name type="scientific">Geodia barretti</name>
    <name type="common">Barrett's horny sponge</name>
    <dbReference type="NCBI Taxonomy" id="519541"/>
    <lineage>
        <taxon>Eukaryota</taxon>
        <taxon>Metazoa</taxon>
        <taxon>Porifera</taxon>
        <taxon>Demospongiae</taxon>
        <taxon>Heteroscleromorpha</taxon>
        <taxon>Tetractinellida</taxon>
        <taxon>Astrophorina</taxon>
        <taxon>Geodiidae</taxon>
        <taxon>Geodia</taxon>
    </lineage>
</organism>
<name>A0AA35SXV2_GEOBA</name>
<proteinExistence type="predicted"/>
<accession>A0AA35SXV2</accession>
<comment type="caution">
    <text evidence="2">The sequence shown here is derived from an EMBL/GenBank/DDBJ whole genome shotgun (WGS) entry which is preliminary data.</text>
</comment>
<feature type="compositionally biased region" description="Polar residues" evidence="1">
    <location>
        <begin position="1"/>
        <end position="21"/>
    </location>
</feature>
<protein>
    <submittedName>
        <fullName evidence="2">Uncharacterized protein</fullName>
    </submittedName>
</protein>
<gene>
    <name evidence="2" type="ORF">GBAR_LOCUS20597</name>
</gene>
<feature type="compositionally biased region" description="Low complexity" evidence="1">
    <location>
        <begin position="37"/>
        <end position="54"/>
    </location>
</feature>
<dbReference type="EMBL" id="CASHTH010002893">
    <property type="protein sequence ID" value="CAI8036756.1"/>
    <property type="molecule type" value="Genomic_DNA"/>
</dbReference>
<keyword evidence="3" id="KW-1185">Reference proteome</keyword>
<dbReference type="AlphaFoldDB" id="A0AA35SXV2"/>
<reference evidence="2" key="1">
    <citation type="submission" date="2023-03" db="EMBL/GenBank/DDBJ databases">
        <authorList>
            <person name="Steffen K."/>
            <person name="Cardenas P."/>
        </authorList>
    </citation>
    <scope>NUCLEOTIDE SEQUENCE</scope>
</reference>
<evidence type="ECO:0000313" key="3">
    <source>
        <dbReference type="Proteomes" id="UP001174909"/>
    </source>
</evidence>
<evidence type="ECO:0000313" key="2">
    <source>
        <dbReference type="EMBL" id="CAI8036756.1"/>
    </source>
</evidence>
<sequence length="68" mass="7445">MPNRLINETSPYLVQHANNPWTGIPGERRPCRRPARRTNPSSSASATRRATGATLWSGSPSRTTKSPS</sequence>
<evidence type="ECO:0000256" key="1">
    <source>
        <dbReference type="SAM" id="MobiDB-lite"/>
    </source>
</evidence>